<sequence length="58" mass="6619">MHAARHSRRRGSAAAVECTWLPEYYSTFAYDSSVRTAASKMRQSRRRSITSNQFCFAG</sequence>
<evidence type="ECO:0000313" key="1">
    <source>
        <dbReference type="EMBL" id="JAD36287.1"/>
    </source>
</evidence>
<accession>A0A0A8ZN52</accession>
<dbReference type="EMBL" id="GBRH01261608">
    <property type="protein sequence ID" value="JAD36287.1"/>
    <property type="molecule type" value="Transcribed_RNA"/>
</dbReference>
<reference evidence="1" key="2">
    <citation type="journal article" date="2015" name="Data Brief">
        <title>Shoot transcriptome of the giant reed, Arundo donax.</title>
        <authorList>
            <person name="Barrero R.A."/>
            <person name="Guerrero F.D."/>
            <person name="Moolhuijzen P."/>
            <person name="Goolsby J.A."/>
            <person name="Tidwell J."/>
            <person name="Bellgard S.E."/>
            <person name="Bellgard M.I."/>
        </authorList>
    </citation>
    <scope>NUCLEOTIDE SEQUENCE</scope>
    <source>
        <tissue evidence="1">Shoot tissue taken approximately 20 cm above the soil surface</tissue>
    </source>
</reference>
<protein>
    <submittedName>
        <fullName evidence="1">Uncharacterized protein</fullName>
    </submittedName>
</protein>
<reference evidence="1" key="1">
    <citation type="submission" date="2014-09" db="EMBL/GenBank/DDBJ databases">
        <authorList>
            <person name="Magalhaes I.L.F."/>
            <person name="Oliveira U."/>
            <person name="Santos F.R."/>
            <person name="Vidigal T.H.D.A."/>
            <person name="Brescovit A.D."/>
            <person name="Santos A.J."/>
        </authorList>
    </citation>
    <scope>NUCLEOTIDE SEQUENCE</scope>
    <source>
        <tissue evidence="1">Shoot tissue taken approximately 20 cm above the soil surface</tissue>
    </source>
</reference>
<organism evidence="1">
    <name type="scientific">Arundo donax</name>
    <name type="common">Giant reed</name>
    <name type="synonym">Donax arundinaceus</name>
    <dbReference type="NCBI Taxonomy" id="35708"/>
    <lineage>
        <taxon>Eukaryota</taxon>
        <taxon>Viridiplantae</taxon>
        <taxon>Streptophyta</taxon>
        <taxon>Embryophyta</taxon>
        <taxon>Tracheophyta</taxon>
        <taxon>Spermatophyta</taxon>
        <taxon>Magnoliopsida</taxon>
        <taxon>Liliopsida</taxon>
        <taxon>Poales</taxon>
        <taxon>Poaceae</taxon>
        <taxon>PACMAD clade</taxon>
        <taxon>Arundinoideae</taxon>
        <taxon>Arundineae</taxon>
        <taxon>Arundo</taxon>
    </lineage>
</organism>
<dbReference type="AlphaFoldDB" id="A0A0A8ZN52"/>
<name>A0A0A8ZN52_ARUDO</name>
<proteinExistence type="predicted"/>